<sequence length="337" mass="36712">MIRPEPYSVMPLDPGDRHGAGSAPAVASPAPRGPLIIVMNLRSGAQDRQRTLATLQQVCAAAGTGHEVLQVPRPRQLVPVVRDAVERAQRRQGIVVAAGGDGTINTVAQAVLDADLPFGVLPHGTFNYFARAQGVPLDIEAAARTLVEGVVRPVQVGTLNDRIFLVNASLGLYPQLLEDRETYKRRYGRTRWVALLAAFATLWRPPSRMLLRLEREGEPRVEPSATLFVGNNRLQLQQVGVAQAPAVEQGRLVALSVQPASRLALLGMLWRGALGRLEDDAHVRSFAFAHLEVEPVRRRARAARLKVAIDGEAQWMDAPLSFGVAPRRLRLLVPAQA</sequence>
<keyword evidence="3" id="KW-0418">Kinase</keyword>
<dbReference type="InterPro" id="IPR001206">
    <property type="entry name" value="Diacylglycerol_kinase_cat_dom"/>
</dbReference>
<dbReference type="AlphaFoldDB" id="A0AA46HWV9"/>
<organism evidence="3 4">
    <name type="scientific">Caldimonas thermodepolymerans</name>
    <dbReference type="NCBI Taxonomy" id="215580"/>
    <lineage>
        <taxon>Bacteria</taxon>
        <taxon>Pseudomonadati</taxon>
        <taxon>Pseudomonadota</taxon>
        <taxon>Betaproteobacteria</taxon>
        <taxon>Burkholderiales</taxon>
        <taxon>Sphaerotilaceae</taxon>
        <taxon>Caldimonas</taxon>
    </lineage>
</organism>
<name>A0AA46HWV9_9BURK</name>
<keyword evidence="3" id="KW-0808">Transferase</keyword>
<accession>A0AA46HWV9</accession>
<protein>
    <submittedName>
        <fullName evidence="3">Diacylglycerol kinase family enzyme</fullName>
    </submittedName>
</protein>
<dbReference type="PROSITE" id="PS50146">
    <property type="entry name" value="DAGK"/>
    <property type="match status" value="1"/>
</dbReference>
<feature type="region of interest" description="Disordered" evidence="1">
    <location>
        <begin position="1"/>
        <end position="27"/>
    </location>
</feature>
<dbReference type="GO" id="GO:0016301">
    <property type="term" value="F:kinase activity"/>
    <property type="evidence" value="ECO:0007669"/>
    <property type="project" value="UniProtKB-KW"/>
</dbReference>
<feature type="domain" description="DAGKc" evidence="2">
    <location>
        <begin position="30"/>
        <end position="163"/>
    </location>
</feature>
<dbReference type="Proteomes" id="UP000294772">
    <property type="component" value="Unassembled WGS sequence"/>
</dbReference>
<dbReference type="SMART" id="SM00046">
    <property type="entry name" value="DAGKc"/>
    <property type="match status" value="1"/>
</dbReference>
<dbReference type="PANTHER" id="PTHR12358">
    <property type="entry name" value="SPHINGOSINE KINASE"/>
    <property type="match status" value="1"/>
</dbReference>
<dbReference type="InterPro" id="IPR016064">
    <property type="entry name" value="NAD/diacylglycerol_kinase_sf"/>
</dbReference>
<evidence type="ECO:0000313" key="3">
    <source>
        <dbReference type="EMBL" id="TCP08620.1"/>
    </source>
</evidence>
<evidence type="ECO:0000259" key="2">
    <source>
        <dbReference type="PROSITE" id="PS50146"/>
    </source>
</evidence>
<comment type="caution">
    <text evidence="3">The sequence shown here is derived from an EMBL/GenBank/DDBJ whole genome shotgun (WGS) entry which is preliminary data.</text>
</comment>
<dbReference type="Pfam" id="PF00781">
    <property type="entry name" value="DAGK_cat"/>
    <property type="match status" value="1"/>
</dbReference>
<reference evidence="3 4" key="1">
    <citation type="submission" date="2019-03" db="EMBL/GenBank/DDBJ databases">
        <title>Genomic Encyclopedia of Type Strains, Phase IV (KMG-IV): sequencing the most valuable type-strain genomes for metagenomic binning, comparative biology and taxonomic classification.</title>
        <authorList>
            <person name="Goeker M."/>
        </authorList>
    </citation>
    <scope>NUCLEOTIDE SEQUENCE [LARGE SCALE GENOMIC DNA]</scope>
    <source>
        <strain evidence="3 4">DSM 15264</strain>
    </source>
</reference>
<dbReference type="SUPFAM" id="SSF111331">
    <property type="entry name" value="NAD kinase/diacylglycerol kinase-like"/>
    <property type="match status" value="1"/>
</dbReference>
<dbReference type="EMBL" id="SLXF01000002">
    <property type="protein sequence ID" value="TCP08620.1"/>
    <property type="molecule type" value="Genomic_DNA"/>
</dbReference>
<evidence type="ECO:0000256" key="1">
    <source>
        <dbReference type="SAM" id="MobiDB-lite"/>
    </source>
</evidence>
<dbReference type="InterPro" id="IPR050187">
    <property type="entry name" value="Lipid_Phosphate_FormReg"/>
</dbReference>
<dbReference type="Gene3D" id="3.40.50.10330">
    <property type="entry name" value="Probable inorganic polyphosphate/atp-NAD kinase, domain 1"/>
    <property type="match status" value="1"/>
</dbReference>
<dbReference type="PANTHER" id="PTHR12358:SF54">
    <property type="entry name" value="SPHINGOSINE KINASE RELATED PROTEIN"/>
    <property type="match status" value="1"/>
</dbReference>
<proteinExistence type="predicted"/>
<gene>
    <name evidence="3" type="ORF">EV676_102128</name>
</gene>
<dbReference type="InterPro" id="IPR017438">
    <property type="entry name" value="ATP-NAD_kinase_N"/>
</dbReference>
<dbReference type="Gene3D" id="2.60.200.40">
    <property type="match status" value="1"/>
</dbReference>
<evidence type="ECO:0000313" key="4">
    <source>
        <dbReference type="Proteomes" id="UP000294772"/>
    </source>
</evidence>